<dbReference type="AlphaFoldDB" id="A0ABD3MB91"/>
<comment type="similarity">
    <text evidence="2">Belongs to the class-I pyridine nucleotide-disulfide oxidoreductase family.</text>
</comment>
<comment type="cofactor">
    <cofactor evidence="1">
        <name>FAD</name>
        <dbReference type="ChEBI" id="CHEBI:57692"/>
    </cofactor>
</comment>
<keyword evidence="4" id="KW-1015">Disulfide bond</keyword>
<dbReference type="Proteomes" id="UP001530293">
    <property type="component" value="Unassembled WGS sequence"/>
</dbReference>
<dbReference type="EMBL" id="JALLBG020000155">
    <property type="protein sequence ID" value="KAL3761244.1"/>
    <property type="molecule type" value="Genomic_DNA"/>
</dbReference>
<dbReference type="SUPFAM" id="SSF55424">
    <property type="entry name" value="FAD/NAD-linked reductases, dimerisation (C-terminal) domain"/>
    <property type="match status" value="1"/>
</dbReference>
<evidence type="ECO:0000313" key="8">
    <source>
        <dbReference type="Proteomes" id="UP001530293"/>
    </source>
</evidence>
<dbReference type="GO" id="GO:0016491">
    <property type="term" value="F:oxidoreductase activity"/>
    <property type="evidence" value="ECO:0007669"/>
    <property type="project" value="UniProtKB-KW"/>
</dbReference>
<evidence type="ECO:0000256" key="1">
    <source>
        <dbReference type="ARBA" id="ARBA00001974"/>
    </source>
</evidence>
<organism evidence="7 8">
    <name type="scientific">Discostella pseudostelligera</name>
    <dbReference type="NCBI Taxonomy" id="259834"/>
    <lineage>
        <taxon>Eukaryota</taxon>
        <taxon>Sar</taxon>
        <taxon>Stramenopiles</taxon>
        <taxon>Ochrophyta</taxon>
        <taxon>Bacillariophyta</taxon>
        <taxon>Coscinodiscophyceae</taxon>
        <taxon>Thalassiosirophycidae</taxon>
        <taxon>Stephanodiscales</taxon>
        <taxon>Stephanodiscaceae</taxon>
        <taxon>Discostella</taxon>
    </lineage>
</organism>
<evidence type="ECO:0000256" key="5">
    <source>
        <dbReference type="ARBA" id="ARBA00023284"/>
    </source>
</evidence>
<dbReference type="InterPro" id="IPR046952">
    <property type="entry name" value="GSHR/TRXR-like"/>
</dbReference>
<gene>
    <name evidence="7" type="ORF">ACHAWU_007061</name>
</gene>
<sequence length="164" mass="17755">MDNRYYDFDLLVVGAGSEGIVTTVGIIEKKLSTGLSEREKLYCEIIWFGECNNFYGSKFSNLCNGPWDVDPHRETTSADSNELVVGLHVIGMGTDEMLQGFGIAMKMGTTTTDFDFCVAIHPTPAQVLVTMLPWGLENQTSGAKVSPLNGAVSLEPMFGSESSG</sequence>
<keyword evidence="8" id="KW-1185">Reference proteome</keyword>
<accession>A0ABD3MB91</accession>
<comment type="caution">
    <text evidence="7">The sequence shown here is derived from an EMBL/GenBank/DDBJ whole genome shotgun (WGS) entry which is preliminary data.</text>
</comment>
<reference evidence="7 8" key="1">
    <citation type="submission" date="2024-10" db="EMBL/GenBank/DDBJ databases">
        <title>Updated reference genomes for cyclostephanoid diatoms.</title>
        <authorList>
            <person name="Roberts W.R."/>
            <person name="Alverson A.J."/>
        </authorList>
    </citation>
    <scope>NUCLEOTIDE SEQUENCE [LARGE SCALE GENOMIC DNA]</scope>
    <source>
        <strain evidence="7 8">AJA232-27</strain>
    </source>
</reference>
<keyword evidence="5" id="KW-0676">Redox-active center</keyword>
<proteinExistence type="inferred from homology"/>
<evidence type="ECO:0000259" key="6">
    <source>
        <dbReference type="Pfam" id="PF02852"/>
    </source>
</evidence>
<evidence type="ECO:0000256" key="3">
    <source>
        <dbReference type="ARBA" id="ARBA00023002"/>
    </source>
</evidence>
<dbReference type="PANTHER" id="PTHR42737:SF2">
    <property type="entry name" value="GLUTATHIONE REDUCTASE"/>
    <property type="match status" value="1"/>
</dbReference>
<evidence type="ECO:0000256" key="4">
    <source>
        <dbReference type="ARBA" id="ARBA00023157"/>
    </source>
</evidence>
<name>A0ABD3MB91_9STRA</name>
<dbReference type="Pfam" id="PF02852">
    <property type="entry name" value="Pyr_redox_dim"/>
    <property type="match status" value="1"/>
</dbReference>
<dbReference type="InterPro" id="IPR004099">
    <property type="entry name" value="Pyr_nucl-diS_OxRdtase_dimer"/>
</dbReference>
<keyword evidence="3" id="KW-0560">Oxidoreductase</keyword>
<dbReference type="InterPro" id="IPR016156">
    <property type="entry name" value="FAD/NAD-linked_Rdtase_dimer_sf"/>
</dbReference>
<evidence type="ECO:0000313" key="7">
    <source>
        <dbReference type="EMBL" id="KAL3761244.1"/>
    </source>
</evidence>
<evidence type="ECO:0000256" key="2">
    <source>
        <dbReference type="ARBA" id="ARBA00007532"/>
    </source>
</evidence>
<dbReference type="PANTHER" id="PTHR42737">
    <property type="entry name" value="GLUTATHIONE REDUCTASE"/>
    <property type="match status" value="1"/>
</dbReference>
<feature type="domain" description="Pyridine nucleotide-disulphide oxidoreductase dimerisation" evidence="6">
    <location>
        <begin position="80"/>
        <end position="131"/>
    </location>
</feature>
<dbReference type="Gene3D" id="3.30.390.30">
    <property type="match status" value="1"/>
</dbReference>
<protein>
    <recommendedName>
        <fullName evidence="6">Pyridine nucleotide-disulphide oxidoreductase dimerisation domain-containing protein</fullName>
    </recommendedName>
</protein>